<feature type="signal peptide" evidence="2">
    <location>
        <begin position="1"/>
        <end position="26"/>
    </location>
</feature>
<sequence length="158" mass="17298">MGKSKVVLFSAVFFIGALPFISSAYAEDAQGVGVPTPPSISSQNPPADSTQNPPADSTQNPSVDSTQTPPTDSAQNPPAVHSYEIQSFYLDSKQYKIGDIVPDLYRTKPYEIVQWNIRHLPAPEDGSHWTYMGGNYVLITNDEGKILKAETGDIFFEM</sequence>
<organism evidence="3 4">
    <name type="scientific">Sodalis ligni</name>
    <dbReference type="NCBI Taxonomy" id="2697027"/>
    <lineage>
        <taxon>Bacteria</taxon>
        <taxon>Pseudomonadati</taxon>
        <taxon>Pseudomonadota</taxon>
        <taxon>Gammaproteobacteria</taxon>
        <taxon>Enterobacterales</taxon>
        <taxon>Bruguierivoracaceae</taxon>
        <taxon>Sodalis</taxon>
    </lineage>
</organism>
<dbReference type="RefSeq" id="WP_132923498.1">
    <property type="nucleotide sequence ID" value="NZ_SJOI01000001.1"/>
</dbReference>
<evidence type="ECO:0000256" key="1">
    <source>
        <dbReference type="SAM" id="MobiDB-lite"/>
    </source>
</evidence>
<feature type="region of interest" description="Disordered" evidence="1">
    <location>
        <begin position="32"/>
        <end position="78"/>
    </location>
</feature>
<dbReference type="EMBL" id="SJOI01000001">
    <property type="protein sequence ID" value="TCL04730.1"/>
    <property type="molecule type" value="Genomic_DNA"/>
</dbReference>
<keyword evidence="2" id="KW-0732">Signal</keyword>
<dbReference type="Gene3D" id="3.10.450.160">
    <property type="entry name" value="inner membrane protein cigr"/>
    <property type="match status" value="1"/>
</dbReference>
<dbReference type="OrthoDB" id="6538939at2"/>
<dbReference type="AlphaFoldDB" id="A0A4R1NKJ7"/>
<feature type="chain" id="PRO_5020540876" evidence="2">
    <location>
        <begin position="27"/>
        <end position="158"/>
    </location>
</feature>
<comment type="caution">
    <text evidence="3">The sequence shown here is derived from an EMBL/GenBank/DDBJ whole genome shotgun (WGS) entry which is preliminary data.</text>
</comment>
<feature type="compositionally biased region" description="Polar residues" evidence="1">
    <location>
        <begin position="39"/>
        <end position="76"/>
    </location>
</feature>
<proteinExistence type="predicted"/>
<evidence type="ECO:0000313" key="4">
    <source>
        <dbReference type="Proteomes" id="UP000294555"/>
    </source>
</evidence>
<gene>
    <name evidence="3" type="ORF">EZJ58_2866</name>
</gene>
<evidence type="ECO:0000313" key="3">
    <source>
        <dbReference type="EMBL" id="TCL04730.1"/>
    </source>
</evidence>
<reference evidence="3 4" key="1">
    <citation type="submission" date="2019-02" db="EMBL/GenBank/DDBJ databases">
        <title>Investigation of anaerobic lignin degradation for improved lignocellulosic biofuels.</title>
        <authorList>
            <person name="Deangelis K."/>
        </authorList>
    </citation>
    <scope>NUCLEOTIDE SEQUENCE [LARGE SCALE GENOMIC DNA]</scope>
    <source>
        <strain evidence="3 4">159R</strain>
    </source>
</reference>
<accession>A0A4R1NKJ7</accession>
<name>A0A4R1NKJ7_9GAMM</name>
<keyword evidence="4" id="KW-1185">Reference proteome</keyword>
<protein>
    <submittedName>
        <fullName evidence="3">Ni/Co efflux regulator RcnB</fullName>
    </submittedName>
</protein>
<dbReference type="Proteomes" id="UP000294555">
    <property type="component" value="Unassembled WGS sequence"/>
</dbReference>
<dbReference type="Pfam" id="PF11776">
    <property type="entry name" value="RcnB"/>
    <property type="match status" value="1"/>
</dbReference>
<evidence type="ECO:0000256" key="2">
    <source>
        <dbReference type="SAM" id="SignalP"/>
    </source>
</evidence>
<dbReference type="InterPro" id="IPR024572">
    <property type="entry name" value="RcnB"/>
</dbReference>